<gene>
    <name evidence="7" type="ORF">GOMPHAMPRED_003954</name>
</gene>
<proteinExistence type="inferred from homology"/>
<sequence length="201" mass="21120">MHPKSQLYHACLRDFTIGFADGLTVPFALTAGLSSIGSSRLVVTAGLAELFAGSLSMGLGAYLAASTKKSKETVQCILLRYGCSSYTSARVENEIDGQFLKDFEGEECKAWLSALIMGFSYFIGGLIPMIPYFALEVTTALFASIGITAFILLLFGGVKDYVTTNDKKEAVKGALKTLGVGAAAAAASYGIVRAVNQSGIA</sequence>
<feature type="transmembrane region" description="Helical" evidence="6">
    <location>
        <begin position="140"/>
        <end position="158"/>
    </location>
</feature>
<evidence type="ECO:0000256" key="1">
    <source>
        <dbReference type="ARBA" id="ARBA00004127"/>
    </source>
</evidence>
<evidence type="ECO:0000256" key="6">
    <source>
        <dbReference type="SAM" id="Phobius"/>
    </source>
</evidence>
<dbReference type="Proteomes" id="UP000664169">
    <property type="component" value="Unassembled WGS sequence"/>
</dbReference>
<organism evidence="7 8">
    <name type="scientific">Gomphillus americanus</name>
    <dbReference type="NCBI Taxonomy" id="1940652"/>
    <lineage>
        <taxon>Eukaryota</taxon>
        <taxon>Fungi</taxon>
        <taxon>Dikarya</taxon>
        <taxon>Ascomycota</taxon>
        <taxon>Pezizomycotina</taxon>
        <taxon>Lecanoromycetes</taxon>
        <taxon>OSLEUM clade</taxon>
        <taxon>Ostropomycetidae</taxon>
        <taxon>Ostropales</taxon>
        <taxon>Graphidaceae</taxon>
        <taxon>Gomphilloideae</taxon>
        <taxon>Gomphillus</taxon>
    </lineage>
</organism>
<dbReference type="Pfam" id="PF01988">
    <property type="entry name" value="VIT1"/>
    <property type="match status" value="2"/>
</dbReference>
<dbReference type="InterPro" id="IPR008217">
    <property type="entry name" value="Ccc1_fam"/>
</dbReference>
<feature type="transmembrane region" description="Helical" evidence="6">
    <location>
        <begin position="110"/>
        <end position="134"/>
    </location>
</feature>
<dbReference type="EMBL" id="CAJPDQ010000024">
    <property type="protein sequence ID" value="CAF9925743.1"/>
    <property type="molecule type" value="Genomic_DNA"/>
</dbReference>
<keyword evidence="3 6" id="KW-0812">Transmembrane</keyword>
<evidence type="ECO:0000256" key="5">
    <source>
        <dbReference type="ARBA" id="ARBA00023136"/>
    </source>
</evidence>
<dbReference type="GO" id="GO:0012505">
    <property type="term" value="C:endomembrane system"/>
    <property type="evidence" value="ECO:0007669"/>
    <property type="project" value="UniProtKB-SubCell"/>
</dbReference>
<feature type="transmembrane region" description="Helical" evidence="6">
    <location>
        <begin position="42"/>
        <end position="65"/>
    </location>
</feature>
<name>A0A8H3FJM8_9LECA</name>
<accession>A0A8H3FJM8</accession>
<dbReference type="OrthoDB" id="73465at2759"/>
<dbReference type="PANTHER" id="PTHR31851">
    <property type="entry name" value="FE(2+)/MN(2+) TRANSPORTER PCL1"/>
    <property type="match status" value="1"/>
</dbReference>
<comment type="subcellular location">
    <subcellularLocation>
        <location evidence="1">Endomembrane system</location>
        <topology evidence="1">Multi-pass membrane protein</topology>
    </subcellularLocation>
</comment>
<dbReference type="GO" id="GO:0030026">
    <property type="term" value="P:intracellular manganese ion homeostasis"/>
    <property type="evidence" value="ECO:0007669"/>
    <property type="project" value="InterPro"/>
</dbReference>
<evidence type="ECO:0000256" key="4">
    <source>
        <dbReference type="ARBA" id="ARBA00022989"/>
    </source>
</evidence>
<protein>
    <submittedName>
        <fullName evidence="7">Uncharacterized protein</fullName>
    </submittedName>
</protein>
<keyword evidence="5 6" id="KW-0472">Membrane</keyword>
<comment type="similarity">
    <text evidence="2">Belongs to the CCC1 family.</text>
</comment>
<evidence type="ECO:0000313" key="8">
    <source>
        <dbReference type="Proteomes" id="UP000664169"/>
    </source>
</evidence>
<keyword evidence="4 6" id="KW-1133">Transmembrane helix</keyword>
<keyword evidence="8" id="KW-1185">Reference proteome</keyword>
<evidence type="ECO:0000256" key="3">
    <source>
        <dbReference type="ARBA" id="ARBA00022692"/>
    </source>
</evidence>
<evidence type="ECO:0000256" key="2">
    <source>
        <dbReference type="ARBA" id="ARBA00007049"/>
    </source>
</evidence>
<dbReference type="GO" id="GO:0005384">
    <property type="term" value="F:manganese ion transmembrane transporter activity"/>
    <property type="evidence" value="ECO:0007669"/>
    <property type="project" value="InterPro"/>
</dbReference>
<dbReference type="AlphaFoldDB" id="A0A8H3FJM8"/>
<comment type="caution">
    <text evidence="7">The sequence shown here is derived from an EMBL/GenBank/DDBJ whole genome shotgun (WGS) entry which is preliminary data.</text>
</comment>
<reference evidence="7" key="1">
    <citation type="submission" date="2021-03" db="EMBL/GenBank/DDBJ databases">
        <authorList>
            <person name="Tagirdzhanova G."/>
        </authorList>
    </citation>
    <scope>NUCLEOTIDE SEQUENCE</scope>
</reference>
<evidence type="ECO:0000313" key="7">
    <source>
        <dbReference type="EMBL" id="CAF9925743.1"/>
    </source>
</evidence>